<sequence>MVPVISENETDNDDGRGVGRACKLQPGGGVFCKRGISTNGRARSTQRSVAIEPQFLMGSTRLFGSSTSYQEQARTTGQA</sequence>
<protein>
    <submittedName>
        <fullName evidence="2">Uncharacterized protein</fullName>
    </submittedName>
</protein>
<evidence type="ECO:0000313" key="2">
    <source>
        <dbReference type="EMBL" id="CAB4293062.1"/>
    </source>
</evidence>
<dbReference type="EMBL" id="CAEKKB010000001">
    <property type="protein sequence ID" value="CAB4293062.1"/>
    <property type="molecule type" value="Genomic_DNA"/>
</dbReference>
<dbReference type="AlphaFoldDB" id="A0A6J5VZ55"/>
<evidence type="ECO:0000313" key="3">
    <source>
        <dbReference type="Proteomes" id="UP000507245"/>
    </source>
</evidence>
<accession>A0A6J5VZ55</accession>
<organism evidence="2 3">
    <name type="scientific">Prunus armeniaca</name>
    <name type="common">Apricot</name>
    <name type="synonym">Armeniaca vulgaris</name>
    <dbReference type="NCBI Taxonomy" id="36596"/>
    <lineage>
        <taxon>Eukaryota</taxon>
        <taxon>Viridiplantae</taxon>
        <taxon>Streptophyta</taxon>
        <taxon>Embryophyta</taxon>
        <taxon>Tracheophyta</taxon>
        <taxon>Spermatophyta</taxon>
        <taxon>Magnoliopsida</taxon>
        <taxon>eudicotyledons</taxon>
        <taxon>Gunneridae</taxon>
        <taxon>Pentapetalae</taxon>
        <taxon>rosids</taxon>
        <taxon>fabids</taxon>
        <taxon>Rosales</taxon>
        <taxon>Rosaceae</taxon>
        <taxon>Amygdaloideae</taxon>
        <taxon>Amygdaleae</taxon>
        <taxon>Prunus</taxon>
    </lineage>
</organism>
<evidence type="ECO:0000256" key="1">
    <source>
        <dbReference type="SAM" id="MobiDB-lite"/>
    </source>
</evidence>
<name>A0A6J5VZ55_PRUAR</name>
<proteinExistence type="predicted"/>
<reference evidence="3" key="1">
    <citation type="journal article" date="2020" name="Genome Biol.">
        <title>Gamete binning: chromosome-level and haplotype-resolved genome assembly enabled by high-throughput single-cell sequencing of gamete genomes.</title>
        <authorList>
            <person name="Campoy J.A."/>
            <person name="Sun H."/>
            <person name="Goel M."/>
            <person name="Jiao W.-B."/>
            <person name="Folz-Donahue K."/>
            <person name="Wang N."/>
            <person name="Rubio M."/>
            <person name="Liu C."/>
            <person name="Kukat C."/>
            <person name="Ruiz D."/>
            <person name="Huettel B."/>
            <person name="Schneeberger K."/>
        </authorList>
    </citation>
    <scope>NUCLEOTIDE SEQUENCE [LARGE SCALE GENOMIC DNA]</scope>
    <source>
        <strain evidence="3">cv. Rojo Pasion</strain>
    </source>
</reference>
<gene>
    <name evidence="2" type="ORF">ORAREDHAP_LOCUS1776</name>
</gene>
<feature type="region of interest" description="Disordered" evidence="1">
    <location>
        <begin position="1"/>
        <end position="20"/>
    </location>
</feature>
<dbReference type="Proteomes" id="UP000507245">
    <property type="component" value="Unassembled WGS sequence"/>
</dbReference>
<keyword evidence="3" id="KW-1185">Reference proteome</keyword>